<evidence type="ECO:0000256" key="1">
    <source>
        <dbReference type="ARBA" id="ARBA00010515"/>
    </source>
</evidence>
<accession>A0AAV1CSF8</accession>
<dbReference type="InterPro" id="IPR029058">
    <property type="entry name" value="AB_hydrolase_fold"/>
</dbReference>
<dbReference type="PANTHER" id="PTHR23024:SF406">
    <property type="entry name" value="CARBOXYLESTERASE 15-RELATED"/>
    <property type="match status" value="1"/>
</dbReference>
<dbReference type="SUPFAM" id="SSF53474">
    <property type="entry name" value="alpha/beta-Hydrolases"/>
    <property type="match status" value="1"/>
</dbReference>
<dbReference type="Pfam" id="PF07859">
    <property type="entry name" value="Abhydrolase_3"/>
    <property type="match status" value="1"/>
</dbReference>
<dbReference type="InterPro" id="IPR013094">
    <property type="entry name" value="AB_hydrolase_3"/>
</dbReference>
<evidence type="ECO:0000259" key="2">
    <source>
        <dbReference type="Pfam" id="PF07859"/>
    </source>
</evidence>
<reference evidence="3" key="1">
    <citation type="submission" date="2023-03" db="EMBL/GenBank/DDBJ databases">
        <authorList>
            <person name="Julca I."/>
        </authorList>
    </citation>
    <scope>NUCLEOTIDE SEQUENCE</scope>
</reference>
<organism evidence="3 4">
    <name type="scientific">Oldenlandia corymbosa var. corymbosa</name>
    <dbReference type="NCBI Taxonomy" id="529605"/>
    <lineage>
        <taxon>Eukaryota</taxon>
        <taxon>Viridiplantae</taxon>
        <taxon>Streptophyta</taxon>
        <taxon>Embryophyta</taxon>
        <taxon>Tracheophyta</taxon>
        <taxon>Spermatophyta</taxon>
        <taxon>Magnoliopsida</taxon>
        <taxon>eudicotyledons</taxon>
        <taxon>Gunneridae</taxon>
        <taxon>Pentapetalae</taxon>
        <taxon>asterids</taxon>
        <taxon>lamiids</taxon>
        <taxon>Gentianales</taxon>
        <taxon>Rubiaceae</taxon>
        <taxon>Rubioideae</taxon>
        <taxon>Spermacoceae</taxon>
        <taxon>Hedyotis-Oldenlandia complex</taxon>
        <taxon>Oldenlandia</taxon>
    </lineage>
</organism>
<keyword evidence="4" id="KW-1185">Reference proteome</keyword>
<dbReference type="Proteomes" id="UP001161247">
    <property type="component" value="Chromosome 3"/>
</dbReference>
<sequence>MGTIQPHVVEDCCGIVQLYSDGTIFRSKDLKLDFPVHDDGSVLWKDYLFHQTHDLHLRLYKPAPPTTSAAAKLSVVFFMHGGGFCVGSRTWPNFHNCCMRLCSGLQAVVIAPDYRLAPEHRLPAALEDSLSALKWLQSQTINNKNDDDGVPPVDVDRVYVLGDSSGGNLAHHLAVQLGPGSPELAPVRVRGYVLMAPFFGGTVRTKSEVEGPPEPLLTLELLDCFWRLSLPIGETADHPLANPFGPLSPSLESVILDPLLVIVGGGELMKDRVENYANKLKELGKEVKYLEFQGKPHAFFTNDPYSDVSSEVLKQIKSFISQITQIS</sequence>
<dbReference type="PANTHER" id="PTHR23024">
    <property type="entry name" value="ARYLACETAMIDE DEACETYLASE"/>
    <property type="match status" value="1"/>
</dbReference>
<dbReference type="EMBL" id="OX459120">
    <property type="protein sequence ID" value="CAI9097528.1"/>
    <property type="molecule type" value="Genomic_DNA"/>
</dbReference>
<gene>
    <name evidence="3" type="ORF">OLC1_LOCUS7992</name>
</gene>
<evidence type="ECO:0000313" key="4">
    <source>
        <dbReference type="Proteomes" id="UP001161247"/>
    </source>
</evidence>
<dbReference type="GO" id="GO:0016787">
    <property type="term" value="F:hydrolase activity"/>
    <property type="evidence" value="ECO:0007669"/>
    <property type="project" value="InterPro"/>
</dbReference>
<dbReference type="InterPro" id="IPR050466">
    <property type="entry name" value="Carboxylest/Gibb_receptor"/>
</dbReference>
<evidence type="ECO:0000313" key="3">
    <source>
        <dbReference type="EMBL" id="CAI9097528.1"/>
    </source>
</evidence>
<dbReference type="AlphaFoldDB" id="A0AAV1CSF8"/>
<proteinExistence type="inferred from homology"/>
<protein>
    <submittedName>
        <fullName evidence="3">OLC1v1033976C1</fullName>
    </submittedName>
</protein>
<name>A0AAV1CSF8_OLDCO</name>
<comment type="similarity">
    <text evidence="1">Belongs to the 'GDXG' lipolytic enzyme family.</text>
</comment>
<dbReference type="Gene3D" id="3.40.50.1820">
    <property type="entry name" value="alpha/beta hydrolase"/>
    <property type="match status" value="1"/>
</dbReference>
<feature type="domain" description="Alpha/beta hydrolase fold-3" evidence="2">
    <location>
        <begin position="76"/>
        <end position="300"/>
    </location>
</feature>